<dbReference type="KEGG" id="dcm:NIES806_20100"/>
<keyword evidence="3" id="KW-1185">Reference proteome</keyword>
<evidence type="ECO:0000313" key="3">
    <source>
        <dbReference type="Proteomes" id="UP000218702"/>
    </source>
</evidence>
<accession>A0A1Z4V2R2</accession>
<gene>
    <name evidence="2" type="ORF">NIES806_20100</name>
</gene>
<protein>
    <recommendedName>
        <fullName evidence="1">Type I restriction enzyme R protein C-terminal domain-containing protein</fullName>
    </recommendedName>
</protein>
<dbReference type="Pfam" id="PF12008">
    <property type="entry name" value="EcoR124_C"/>
    <property type="match status" value="1"/>
</dbReference>
<dbReference type="InterPro" id="IPR022625">
    <property type="entry name" value="TypeI_RM_Rsu_C"/>
</dbReference>
<feature type="domain" description="Type I restriction enzyme R protein C-terminal" evidence="1">
    <location>
        <begin position="18"/>
        <end position="81"/>
    </location>
</feature>
<dbReference type="EMBL" id="AP018316">
    <property type="protein sequence ID" value="BAZ85806.1"/>
    <property type="molecule type" value="Genomic_DNA"/>
</dbReference>
<dbReference type="Proteomes" id="UP000218702">
    <property type="component" value="Chromosome"/>
</dbReference>
<dbReference type="AlphaFoldDB" id="A0A1Z4V2R2"/>
<reference evidence="2 3" key="1">
    <citation type="submission" date="2017-06" db="EMBL/GenBank/DDBJ databases">
        <title>Genome sequencing of cyanobaciteial culture collection at National Institute for Environmental Studies (NIES).</title>
        <authorList>
            <person name="Hirose Y."/>
            <person name="Shimura Y."/>
            <person name="Fujisawa T."/>
            <person name="Nakamura Y."/>
            <person name="Kawachi M."/>
        </authorList>
    </citation>
    <scope>NUCLEOTIDE SEQUENCE [LARGE SCALE GENOMIC DNA]</scope>
    <source>
        <strain evidence="2 3">NIES-806</strain>
    </source>
</reference>
<evidence type="ECO:0000259" key="1">
    <source>
        <dbReference type="Pfam" id="PF12008"/>
    </source>
</evidence>
<proteinExistence type="predicted"/>
<sequence length="91" mass="10272">MAQKGLSAHSPTFQTPSNVAYILNLLRSMNKTDPVATQKLQKEILDLMADEIQLRNKRALIEAFIANNLQQLQSDENVMNTFIMTSLPILQ</sequence>
<evidence type="ECO:0000313" key="2">
    <source>
        <dbReference type="EMBL" id="BAZ85806.1"/>
    </source>
</evidence>
<organism evidence="2 3">
    <name type="scientific">Dolichospermum compactum NIES-806</name>
    <dbReference type="NCBI Taxonomy" id="1973481"/>
    <lineage>
        <taxon>Bacteria</taxon>
        <taxon>Bacillati</taxon>
        <taxon>Cyanobacteriota</taxon>
        <taxon>Cyanophyceae</taxon>
        <taxon>Nostocales</taxon>
        <taxon>Aphanizomenonaceae</taxon>
        <taxon>Dolichospermum</taxon>
        <taxon>Dolichospermum compactum</taxon>
    </lineage>
</organism>
<name>A0A1Z4V2R2_9CYAN</name>